<dbReference type="Gene3D" id="3.90.79.10">
    <property type="entry name" value="Nucleoside Triphosphate Pyrophosphohydrolase"/>
    <property type="match status" value="1"/>
</dbReference>
<accession>A0A544EBQ4</accession>
<dbReference type="EMBL" id="VIOS01000010">
    <property type="protein sequence ID" value="TQP17306.1"/>
    <property type="molecule type" value="Genomic_DNA"/>
</dbReference>
<protein>
    <submittedName>
        <fullName evidence="4">NUDIX domain-containing protein</fullName>
    </submittedName>
</protein>
<dbReference type="RefSeq" id="WP_085603231.1">
    <property type="nucleotide sequence ID" value="NZ_JACWKW010000001.1"/>
</dbReference>
<evidence type="ECO:0000256" key="2">
    <source>
        <dbReference type="ARBA" id="ARBA00022801"/>
    </source>
</evidence>
<dbReference type="InterPro" id="IPR015797">
    <property type="entry name" value="NUDIX_hydrolase-like_dom_sf"/>
</dbReference>
<keyword evidence="2" id="KW-0378">Hydrolase</keyword>
<dbReference type="InterPro" id="IPR000086">
    <property type="entry name" value="NUDIX_hydrolase_dom"/>
</dbReference>
<reference evidence="4 5" key="1">
    <citation type="submission" date="2019-07" db="EMBL/GenBank/DDBJ databases">
        <title>Phenotypic and genotypic antimicrobial resistance traits of Vibrio cholerae non-O1/non-O139 isolated from a large Austrian lake frequently associated with cases of infection.</title>
        <authorList>
            <person name="Lepuschitz S."/>
            <person name="Baron S."/>
            <person name="Larvor E."/>
            <person name="Granier S."/>
            <person name="Pretzer C."/>
            <person name="Mach R.L."/>
            <person name="Farnleitner A.H."/>
            <person name="Ruppitsch W."/>
            <person name="Pleininger S."/>
            <person name="Indra A."/>
            <person name="Kirschner A.K.T."/>
        </authorList>
    </citation>
    <scope>NUCLEOTIDE SEQUENCE [LARGE SCALE GENOMIC DNA]</scope>
    <source>
        <strain evidence="4 5">A12JL36W90</strain>
    </source>
</reference>
<comment type="caution">
    <text evidence="4">The sequence shown here is derived from an EMBL/GenBank/DDBJ whole genome shotgun (WGS) entry which is preliminary data.</text>
</comment>
<dbReference type="PROSITE" id="PS00893">
    <property type="entry name" value="NUDIX_BOX"/>
    <property type="match status" value="1"/>
</dbReference>
<sequence length="143" mass="16565">MINYVTGFMFSQDLLNVGLIKKLKPKWQNGLYNGIGGKIEHDESPYEAIAREFQEETGVETKPDEWKLYVTLTRPDIYRVYFLCMISDKVHNIRTTEEEIVKLLPCDALPKNVIHNLRWLIPLALDKSLAMTTPICIEEIKNP</sequence>
<feature type="domain" description="Nudix hydrolase" evidence="3">
    <location>
        <begin position="1"/>
        <end position="126"/>
    </location>
</feature>
<dbReference type="Proteomes" id="UP000319979">
    <property type="component" value="Unassembled WGS sequence"/>
</dbReference>
<dbReference type="AlphaFoldDB" id="A0A544EBQ4"/>
<proteinExistence type="predicted"/>
<evidence type="ECO:0000313" key="5">
    <source>
        <dbReference type="Proteomes" id="UP000319979"/>
    </source>
</evidence>
<evidence type="ECO:0000259" key="3">
    <source>
        <dbReference type="PROSITE" id="PS51462"/>
    </source>
</evidence>
<dbReference type="SUPFAM" id="SSF55811">
    <property type="entry name" value="Nudix"/>
    <property type="match status" value="1"/>
</dbReference>
<evidence type="ECO:0000313" key="4">
    <source>
        <dbReference type="EMBL" id="TQP17306.1"/>
    </source>
</evidence>
<comment type="cofactor">
    <cofactor evidence="1">
        <name>Mg(2+)</name>
        <dbReference type="ChEBI" id="CHEBI:18420"/>
    </cofactor>
</comment>
<name>A0A544EBQ4_VIBCL</name>
<organism evidence="4 5">
    <name type="scientific">Vibrio cholerae</name>
    <dbReference type="NCBI Taxonomy" id="666"/>
    <lineage>
        <taxon>Bacteria</taxon>
        <taxon>Pseudomonadati</taxon>
        <taxon>Pseudomonadota</taxon>
        <taxon>Gammaproteobacteria</taxon>
        <taxon>Vibrionales</taxon>
        <taxon>Vibrionaceae</taxon>
        <taxon>Vibrio</taxon>
    </lineage>
</organism>
<dbReference type="PROSITE" id="PS51462">
    <property type="entry name" value="NUDIX"/>
    <property type="match status" value="1"/>
</dbReference>
<dbReference type="Pfam" id="PF00293">
    <property type="entry name" value="NUDIX"/>
    <property type="match status" value="1"/>
</dbReference>
<gene>
    <name evidence="4" type="ORF">FLM02_02580</name>
</gene>
<evidence type="ECO:0000256" key="1">
    <source>
        <dbReference type="ARBA" id="ARBA00001946"/>
    </source>
</evidence>
<dbReference type="GO" id="GO:0016787">
    <property type="term" value="F:hydrolase activity"/>
    <property type="evidence" value="ECO:0007669"/>
    <property type="project" value="UniProtKB-KW"/>
</dbReference>
<dbReference type="InterPro" id="IPR020084">
    <property type="entry name" value="NUDIX_hydrolase_CS"/>
</dbReference>